<feature type="transmembrane region" description="Helical" evidence="1">
    <location>
        <begin position="47"/>
        <end position="71"/>
    </location>
</feature>
<comment type="caution">
    <text evidence="2">The sequence shown here is derived from an EMBL/GenBank/DDBJ whole genome shotgun (WGS) entry which is preliminary data.</text>
</comment>
<evidence type="ECO:0000256" key="1">
    <source>
        <dbReference type="SAM" id="Phobius"/>
    </source>
</evidence>
<sequence>MRNNTAQKFTSLKIVRAGLFIAMSLVLKVMFEVYIPLGGIPALRINFASIPLMLSGIVLGPATGFLAGASADLINFMVKPGGPFFPGFTLASGLTGLLPGLIYKYTKKDINYNFLNTIFISLLSVSFVSIFIYQGLLTFDNGIMYNGNSLNPIYIAGFFALVLIYLIIPIKITSKHSDYNMNKIVFTVSVTQLITSIILNTYFLTILYGKGIMAWLPARVLTNFFMIPLYSIIIVAILNAFKKLEKS</sequence>
<feature type="transmembrane region" description="Helical" evidence="1">
    <location>
        <begin position="83"/>
        <end position="102"/>
    </location>
</feature>
<keyword evidence="1" id="KW-1133">Transmembrane helix</keyword>
<dbReference type="Pfam" id="PF12822">
    <property type="entry name" value="ECF_trnsprt"/>
    <property type="match status" value="1"/>
</dbReference>
<evidence type="ECO:0000313" key="2">
    <source>
        <dbReference type="EMBL" id="NYB74569.1"/>
    </source>
</evidence>
<evidence type="ECO:0000313" key="3">
    <source>
        <dbReference type="Proteomes" id="UP000611629"/>
    </source>
</evidence>
<dbReference type="Proteomes" id="UP000611629">
    <property type="component" value="Unassembled WGS sequence"/>
</dbReference>
<keyword evidence="3" id="KW-1185">Reference proteome</keyword>
<dbReference type="RefSeq" id="WP_179238277.1">
    <property type="nucleotide sequence ID" value="NZ_JACBNQ010000011.1"/>
</dbReference>
<dbReference type="InterPro" id="IPR030949">
    <property type="entry name" value="ECF_S_folate_fam"/>
</dbReference>
<dbReference type="EMBL" id="JACBNQ010000011">
    <property type="protein sequence ID" value="NYB74569.1"/>
    <property type="molecule type" value="Genomic_DNA"/>
</dbReference>
<organism evidence="2 3">
    <name type="scientific">Sedimentibacter hydroxybenzoicus DSM 7310</name>
    <dbReference type="NCBI Taxonomy" id="1123245"/>
    <lineage>
        <taxon>Bacteria</taxon>
        <taxon>Bacillati</taxon>
        <taxon>Bacillota</taxon>
        <taxon>Tissierellia</taxon>
        <taxon>Sedimentibacter</taxon>
    </lineage>
</organism>
<feature type="transmembrane region" description="Helical" evidence="1">
    <location>
        <begin position="14"/>
        <end position="35"/>
    </location>
</feature>
<protein>
    <submittedName>
        <fullName evidence="2">Folate family ECF transporter S component</fullName>
    </submittedName>
</protein>
<dbReference type="GO" id="GO:0022857">
    <property type="term" value="F:transmembrane transporter activity"/>
    <property type="evidence" value="ECO:0007669"/>
    <property type="project" value="InterPro"/>
</dbReference>
<feature type="transmembrane region" description="Helical" evidence="1">
    <location>
        <begin position="184"/>
        <end position="208"/>
    </location>
</feature>
<proteinExistence type="predicted"/>
<dbReference type="Gene3D" id="1.10.1760.20">
    <property type="match status" value="1"/>
</dbReference>
<dbReference type="InterPro" id="IPR024529">
    <property type="entry name" value="ECF_trnsprt_substrate-spec"/>
</dbReference>
<accession>A0A974BJY7</accession>
<dbReference type="AlphaFoldDB" id="A0A974BJY7"/>
<dbReference type="NCBIfam" id="TIGR04518">
    <property type="entry name" value="ECF_S_folT_fam"/>
    <property type="match status" value="1"/>
</dbReference>
<feature type="transmembrane region" description="Helical" evidence="1">
    <location>
        <begin position="114"/>
        <end position="133"/>
    </location>
</feature>
<feature type="transmembrane region" description="Helical" evidence="1">
    <location>
        <begin position="153"/>
        <end position="172"/>
    </location>
</feature>
<keyword evidence="1" id="KW-0472">Membrane</keyword>
<keyword evidence="1" id="KW-0812">Transmembrane</keyword>
<reference evidence="2" key="1">
    <citation type="submission" date="2020-07" db="EMBL/GenBank/DDBJ databases">
        <title>Genomic analysis of a strain of Sedimentibacter Hydroxybenzoicus DSM7310.</title>
        <authorList>
            <person name="Ma S."/>
        </authorList>
    </citation>
    <scope>NUCLEOTIDE SEQUENCE</scope>
    <source>
        <strain evidence="2">DSM 7310</strain>
    </source>
</reference>
<gene>
    <name evidence="2" type="ORF">HZF24_10525</name>
</gene>
<name>A0A974BJY7_SEDHY</name>
<feature type="transmembrane region" description="Helical" evidence="1">
    <location>
        <begin position="220"/>
        <end position="241"/>
    </location>
</feature>